<protein>
    <recommendedName>
        <fullName evidence="9">Major facilitator superfamily transporter</fullName>
    </recommendedName>
</protein>
<comment type="caution">
    <text evidence="7">The sequence shown here is derived from an EMBL/GenBank/DDBJ whole genome shotgun (WGS) entry which is preliminary data.</text>
</comment>
<dbReference type="EMBL" id="CAWUHB010000107">
    <property type="protein sequence ID" value="CAK7236017.1"/>
    <property type="molecule type" value="Genomic_DNA"/>
</dbReference>
<evidence type="ECO:0000313" key="7">
    <source>
        <dbReference type="EMBL" id="CAK7236017.1"/>
    </source>
</evidence>
<evidence type="ECO:0000256" key="3">
    <source>
        <dbReference type="ARBA" id="ARBA00022692"/>
    </source>
</evidence>
<feature type="transmembrane region" description="Helical" evidence="6">
    <location>
        <begin position="283"/>
        <end position="303"/>
    </location>
</feature>
<keyword evidence="3 6" id="KW-0812">Transmembrane</keyword>
<dbReference type="Pfam" id="PF07690">
    <property type="entry name" value="MFS_1"/>
    <property type="match status" value="1"/>
</dbReference>
<dbReference type="PANTHER" id="PTHR43791:SF6">
    <property type="entry name" value="TRANSPORTER, PUTATIVE (AFU_ORTHOLOGUE AFUA_1G16690)-RELATED"/>
    <property type="match status" value="1"/>
</dbReference>
<dbReference type="SUPFAM" id="SSF103473">
    <property type="entry name" value="MFS general substrate transporter"/>
    <property type="match status" value="1"/>
</dbReference>
<feature type="transmembrane region" description="Helical" evidence="6">
    <location>
        <begin position="148"/>
        <end position="165"/>
    </location>
</feature>
<dbReference type="Gene3D" id="1.20.1250.20">
    <property type="entry name" value="MFS general substrate transporter like domains"/>
    <property type="match status" value="1"/>
</dbReference>
<evidence type="ECO:0008006" key="9">
    <source>
        <dbReference type="Google" id="ProtNLM"/>
    </source>
</evidence>
<evidence type="ECO:0000256" key="6">
    <source>
        <dbReference type="SAM" id="Phobius"/>
    </source>
</evidence>
<evidence type="ECO:0000256" key="4">
    <source>
        <dbReference type="ARBA" id="ARBA00022989"/>
    </source>
</evidence>
<evidence type="ECO:0000256" key="5">
    <source>
        <dbReference type="ARBA" id="ARBA00023136"/>
    </source>
</evidence>
<evidence type="ECO:0000313" key="8">
    <source>
        <dbReference type="Proteomes" id="UP001642405"/>
    </source>
</evidence>
<reference evidence="7 8" key="1">
    <citation type="submission" date="2024-01" db="EMBL/GenBank/DDBJ databases">
        <authorList>
            <person name="Allen C."/>
            <person name="Tagirdzhanova G."/>
        </authorList>
    </citation>
    <scope>NUCLEOTIDE SEQUENCE [LARGE SCALE GENOMIC DNA]</scope>
</reference>
<organism evidence="7 8">
    <name type="scientific">Sporothrix curviconia</name>
    <dbReference type="NCBI Taxonomy" id="1260050"/>
    <lineage>
        <taxon>Eukaryota</taxon>
        <taxon>Fungi</taxon>
        <taxon>Dikarya</taxon>
        <taxon>Ascomycota</taxon>
        <taxon>Pezizomycotina</taxon>
        <taxon>Sordariomycetes</taxon>
        <taxon>Sordariomycetidae</taxon>
        <taxon>Ophiostomatales</taxon>
        <taxon>Ophiostomataceae</taxon>
        <taxon>Sporothrix</taxon>
    </lineage>
</organism>
<accession>A0ABP0CV53</accession>
<feature type="transmembrane region" description="Helical" evidence="6">
    <location>
        <begin position="177"/>
        <end position="197"/>
    </location>
</feature>
<keyword evidence="8" id="KW-1185">Reference proteome</keyword>
<sequence>MADGSVPSKTGNVALMTEHVDSAGSAAGSAAANGEDSLAPGSAYRIKVERSLVRKLDAKMFLLVIIYILNYIDRNNASAARLEGFQSDLNMTDTDFATNRIGRPSLYLPACMVAWGLISTLTGVVNYFSGAVACRFFIGLVEAAFSPGSFFLLSACLMAAGILARMEGIPGHRAWRWLFFIEGAITIAIAFIAIFTLPDFPHNTTRHLSPDEQRVAQLCMREDTGEVDVDSSEEKWYHGAKLAFADWKMYFLAVSQTAMIAGTPFSTYFPSLTKTLGYGNTQTLLLSAPPWIFACIVALANTWHADRVGERYLHHAWPLGLGIVGPQISAPATRRSFSWPRRTPATFGAIAGSYIWPSTYGPSFRKPFGITTAMYGLTILLNLVFRQSLVAANKKLASGEAQAYEDHTDLAKLDAKLDNVAGPAAGHSEVARREFRYML</sequence>
<evidence type="ECO:0000256" key="1">
    <source>
        <dbReference type="ARBA" id="ARBA00004141"/>
    </source>
</evidence>
<dbReference type="PANTHER" id="PTHR43791">
    <property type="entry name" value="PERMEASE-RELATED"/>
    <property type="match status" value="1"/>
</dbReference>
<feature type="transmembrane region" description="Helical" evidence="6">
    <location>
        <begin position="367"/>
        <end position="385"/>
    </location>
</feature>
<dbReference type="InterPro" id="IPR036259">
    <property type="entry name" value="MFS_trans_sf"/>
</dbReference>
<dbReference type="Proteomes" id="UP001642405">
    <property type="component" value="Unassembled WGS sequence"/>
</dbReference>
<gene>
    <name evidence="7" type="ORF">SCUCBS95973_009463</name>
</gene>
<comment type="subcellular location">
    <subcellularLocation>
        <location evidence="1">Membrane</location>
        <topology evidence="1">Multi-pass membrane protein</topology>
    </subcellularLocation>
</comment>
<evidence type="ECO:0000256" key="2">
    <source>
        <dbReference type="ARBA" id="ARBA00022448"/>
    </source>
</evidence>
<name>A0ABP0CV53_9PEZI</name>
<keyword evidence="4 6" id="KW-1133">Transmembrane helix</keyword>
<feature type="transmembrane region" description="Helical" evidence="6">
    <location>
        <begin position="249"/>
        <end position="271"/>
    </location>
</feature>
<proteinExistence type="predicted"/>
<dbReference type="InterPro" id="IPR011701">
    <property type="entry name" value="MFS"/>
</dbReference>
<keyword evidence="2" id="KW-0813">Transport</keyword>
<keyword evidence="5 6" id="KW-0472">Membrane</keyword>
<feature type="transmembrane region" description="Helical" evidence="6">
    <location>
        <begin position="106"/>
        <end position="128"/>
    </location>
</feature>